<protein>
    <submittedName>
        <fullName evidence="1">Cellobiose-specific phosphotransferase system component IIA</fullName>
    </submittedName>
</protein>
<accession>A0ABU0H6F4</accession>
<dbReference type="EMBL" id="JAUSVO010000002">
    <property type="protein sequence ID" value="MDQ0437607.1"/>
    <property type="molecule type" value="Genomic_DNA"/>
</dbReference>
<gene>
    <name evidence="1" type="ORF">QO014_001992</name>
</gene>
<evidence type="ECO:0000313" key="1">
    <source>
        <dbReference type="EMBL" id="MDQ0437607.1"/>
    </source>
</evidence>
<organism evidence="1 2">
    <name type="scientific">Kaistia dalseonensis</name>
    <dbReference type="NCBI Taxonomy" id="410840"/>
    <lineage>
        <taxon>Bacteria</taxon>
        <taxon>Pseudomonadati</taxon>
        <taxon>Pseudomonadota</taxon>
        <taxon>Alphaproteobacteria</taxon>
        <taxon>Hyphomicrobiales</taxon>
        <taxon>Kaistiaceae</taxon>
        <taxon>Kaistia</taxon>
    </lineage>
</organism>
<dbReference type="Proteomes" id="UP001241603">
    <property type="component" value="Unassembled WGS sequence"/>
</dbReference>
<comment type="caution">
    <text evidence="1">The sequence shown here is derived from an EMBL/GenBank/DDBJ whole genome shotgun (WGS) entry which is preliminary data.</text>
</comment>
<name>A0ABU0H6F4_9HYPH</name>
<sequence>MHRQILEEIDEEMPLVACRNAVEPLLDPLDGHDLGRHLDPDRILQELARQLRDLGRHGGREQERLPILRQQRHDLHHVTDETHVEHAVRLVEDEMGHLVEAHDARLQVIEQTARRGDENVDALFERADLRLMADAAKDERVTNAEELRVFAQFSIDLDGQFARRRKNESTNTLRLEAVGTTRKMLEKWQAEGRRLARSGLRYAEHVATFEKGGDCLRLDWRRLNQAGHVKRTQERFGKGQIREIVQLIQEVSLNMRVLLALV</sequence>
<proteinExistence type="predicted"/>
<reference evidence="1 2" key="1">
    <citation type="submission" date="2023-07" db="EMBL/GenBank/DDBJ databases">
        <title>Genomic Encyclopedia of Type Strains, Phase IV (KMG-IV): sequencing the most valuable type-strain genomes for metagenomic binning, comparative biology and taxonomic classification.</title>
        <authorList>
            <person name="Goeker M."/>
        </authorList>
    </citation>
    <scope>NUCLEOTIDE SEQUENCE [LARGE SCALE GENOMIC DNA]</scope>
    <source>
        <strain evidence="1 2">B6-8</strain>
    </source>
</reference>
<keyword evidence="2" id="KW-1185">Reference proteome</keyword>
<evidence type="ECO:0000313" key="2">
    <source>
        <dbReference type="Proteomes" id="UP001241603"/>
    </source>
</evidence>